<dbReference type="EMBL" id="QWIL01000272">
    <property type="protein sequence ID" value="RMY21055.1"/>
    <property type="molecule type" value="Genomic_DNA"/>
</dbReference>
<evidence type="ECO:0000256" key="3">
    <source>
        <dbReference type="ARBA" id="ARBA00022692"/>
    </source>
</evidence>
<reference evidence="6 7" key="1">
    <citation type="journal article" date="2018" name="BMC Genomics">
        <title>Genomic evidence for intraspecific hybridization in a clonal and extremely halotolerant yeast.</title>
        <authorList>
            <person name="Gostincar C."/>
            <person name="Stajich J.E."/>
            <person name="Zupancic J."/>
            <person name="Zalar P."/>
            <person name="Gunde-Cimerman N."/>
        </authorList>
    </citation>
    <scope>NUCLEOTIDE SEQUENCE [LARGE SCALE GENOMIC DNA]</scope>
    <source>
        <strain evidence="6 7">EXF-6669</strain>
    </source>
</reference>
<comment type="subcellular location">
    <subcellularLocation>
        <location evidence="1">Membrane</location>
        <topology evidence="1">Multi-pass membrane protein</topology>
    </subcellularLocation>
</comment>
<proteinExistence type="inferred from homology"/>
<protein>
    <submittedName>
        <fullName evidence="6">Uncharacterized protein</fullName>
    </submittedName>
</protein>
<dbReference type="InterPro" id="IPR000791">
    <property type="entry name" value="Gpr1/Fun34/SatP-like"/>
</dbReference>
<dbReference type="Proteomes" id="UP000271337">
    <property type="component" value="Unassembled WGS sequence"/>
</dbReference>
<feature type="non-terminal residue" evidence="6">
    <location>
        <position position="1"/>
    </location>
</feature>
<keyword evidence="3" id="KW-0812">Transmembrane</keyword>
<name>A0A3M7A0L7_HORWE</name>
<comment type="caution">
    <text evidence="6">The sequence shown here is derived from an EMBL/GenBank/DDBJ whole genome shotgun (WGS) entry which is preliminary data.</text>
</comment>
<organism evidence="6 7">
    <name type="scientific">Hortaea werneckii</name>
    <name type="common">Black yeast</name>
    <name type="synonym">Cladosporium werneckii</name>
    <dbReference type="NCBI Taxonomy" id="91943"/>
    <lineage>
        <taxon>Eukaryota</taxon>
        <taxon>Fungi</taxon>
        <taxon>Dikarya</taxon>
        <taxon>Ascomycota</taxon>
        <taxon>Pezizomycotina</taxon>
        <taxon>Dothideomycetes</taxon>
        <taxon>Dothideomycetidae</taxon>
        <taxon>Mycosphaerellales</taxon>
        <taxon>Teratosphaeriaceae</taxon>
        <taxon>Hortaea</taxon>
    </lineage>
</organism>
<gene>
    <name evidence="6" type="ORF">D0867_03567</name>
</gene>
<keyword evidence="5" id="KW-0472">Membrane</keyword>
<comment type="similarity">
    <text evidence="2">Belongs to the acetate uptake transporter (AceTr) (TC 2.A.96) family.</text>
</comment>
<evidence type="ECO:0000313" key="6">
    <source>
        <dbReference type="EMBL" id="RMY21055.1"/>
    </source>
</evidence>
<evidence type="ECO:0000256" key="5">
    <source>
        <dbReference type="ARBA" id="ARBA00023136"/>
    </source>
</evidence>
<evidence type="ECO:0000256" key="4">
    <source>
        <dbReference type="ARBA" id="ARBA00022989"/>
    </source>
</evidence>
<sequence length="200" mass="22191">TVIFPYTSRLRFLAYVHGIWHRTEKAPSSNISKRRFKPGINIVLRPVAPPATPGLAGFAGSTFTASMRIGSWWGDEEPQIVMSPCHCPFGDLAQFFASFMRSQPEEVLTMKADVLWGSFRIAISVLNASLAASAVLSQSIYTHFREPASWFVLLAVFNQSIEMAMTHSFSLPINSTIACTVFAFYLDVERAVVKAAAYFL</sequence>
<evidence type="ECO:0000313" key="7">
    <source>
        <dbReference type="Proteomes" id="UP000271337"/>
    </source>
</evidence>
<dbReference type="AlphaFoldDB" id="A0A3M7A0L7"/>
<accession>A0A3M7A0L7</accession>
<dbReference type="VEuPathDB" id="FungiDB:BTJ68_11652"/>
<keyword evidence="4" id="KW-1133">Transmembrane helix</keyword>
<dbReference type="Pfam" id="PF01184">
    <property type="entry name" value="Gpr1_Fun34_YaaH"/>
    <property type="match status" value="1"/>
</dbReference>
<evidence type="ECO:0000256" key="1">
    <source>
        <dbReference type="ARBA" id="ARBA00004141"/>
    </source>
</evidence>
<evidence type="ECO:0000256" key="2">
    <source>
        <dbReference type="ARBA" id="ARBA00005587"/>
    </source>
</evidence>
<dbReference type="GO" id="GO:0016020">
    <property type="term" value="C:membrane"/>
    <property type="evidence" value="ECO:0007669"/>
    <property type="project" value="UniProtKB-SubCell"/>
</dbReference>